<name>A0ABN4TZ69_9BURK</name>
<dbReference type="EMBL" id="CP017755">
    <property type="protein sequence ID" value="AOZ10386.1"/>
    <property type="molecule type" value="Genomic_DNA"/>
</dbReference>
<organism evidence="2 3">
    <name type="scientific">Cupriavidus malaysiensis</name>
    <dbReference type="NCBI Taxonomy" id="367825"/>
    <lineage>
        <taxon>Bacteria</taxon>
        <taxon>Pseudomonadati</taxon>
        <taxon>Pseudomonadota</taxon>
        <taxon>Betaproteobacteria</taxon>
        <taxon>Burkholderiales</taxon>
        <taxon>Burkholderiaceae</taxon>
        <taxon>Cupriavidus</taxon>
    </lineage>
</organism>
<sequence>MDRYSWIGIFAPAGTPPATLRKLTADFQAALNDPETHRKLTQAGFEVMASDGPALDRYAREQYERWKGFVAKTGLKLEE</sequence>
<dbReference type="Pfam" id="PF03401">
    <property type="entry name" value="TctC"/>
    <property type="match status" value="1"/>
</dbReference>
<keyword evidence="3" id="KW-1185">Reference proteome</keyword>
<evidence type="ECO:0000313" key="2">
    <source>
        <dbReference type="EMBL" id="AOZ10386.1"/>
    </source>
</evidence>
<protein>
    <submittedName>
        <fullName evidence="2">Uncharacterized protein</fullName>
    </submittedName>
</protein>
<comment type="similarity">
    <text evidence="1">Belongs to the UPF0065 (bug) family.</text>
</comment>
<dbReference type="InterPro" id="IPR005064">
    <property type="entry name" value="BUG"/>
</dbReference>
<dbReference type="Gene3D" id="3.40.190.150">
    <property type="entry name" value="Bordetella uptake gene, domain 1"/>
    <property type="match status" value="1"/>
</dbReference>
<evidence type="ECO:0000256" key="1">
    <source>
        <dbReference type="ARBA" id="ARBA00006987"/>
    </source>
</evidence>
<dbReference type="PANTHER" id="PTHR42928">
    <property type="entry name" value="TRICARBOXYLATE-BINDING PROTEIN"/>
    <property type="match status" value="1"/>
</dbReference>
<dbReference type="InterPro" id="IPR042100">
    <property type="entry name" value="Bug_dom1"/>
</dbReference>
<accession>A0ABN4TZ69</accession>
<dbReference type="PANTHER" id="PTHR42928:SF5">
    <property type="entry name" value="BLR1237 PROTEIN"/>
    <property type="match status" value="1"/>
</dbReference>
<dbReference type="Proteomes" id="UP000177515">
    <property type="component" value="Chromosome 2"/>
</dbReference>
<proteinExistence type="inferred from homology"/>
<reference evidence="2 3" key="1">
    <citation type="submission" date="2016-10" db="EMBL/GenBank/DDBJ databases">
        <title>Complete genome sequences of three Cupriavidus strains isolated from various Malaysian environments.</title>
        <authorList>
            <person name="Abdullah A.A.-A."/>
            <person name="Shafie N.A.H."/>
            <person name="Lau N.S."/>
        </authorList>
    </citation>
    <scope>NUCLEOTIDE SEQUENCE [LARGE SCALE GENOMIC DNA]</scope>
    <source>
        <strain evidence="2 3">USMAA1020</strain>
    </source>
</reference>
<gene>
    <name evidence="2" type="ORF">BKK80_32910</name>
</gene>
<dbReference type="RefSeq" id="WP_071018118.1">
    <property type="nucleotide sequence ID" value="NZ_CP017755.1"/>
</dbReference>
<evidence type="ECO:0000313" key="3">
    <source>
        <dbReference type="Proteomes" id="UP000177515"/>
    </source>
</evidence>